<name>T0ZGC4_9ZZZZ</name>
<dbReference type="PANTHER" id="PTHR21666">
    <property type="entry name" value="PEPTIDASE-RELATED"/>
    <property type="match status" value="1"/>
</dbReference>
<evidence type="ECO:0000256" key="2">
    <source>
        <dbReference type="ARBA" id="ARBA00004196"/>
    </source>
</evidence>
<feature type="domain" description="Csd3-like second N-terminal" evidence="9">
    <location>
        <begin position="33"/>
        <end position="153"/>
    </location>
</feature>
<reference evidence="10" key="2">
    <citation type="journal article" date="2014" name="ISME J.">
        <title>Microbial stratification in low pH oxic and suboxic macroscopic growths along an acid mine drainage.</title>
        <authorList>
            <person name="Mendez-Garcia C."/>
            <person name="Mesa V."/>
            <person name="Sprenger R.R."/>
            <person name="Richter M."/>
            <person name="Diez M.S."/>
            <person name="Solano J."/>
            <person name="Bargiela R."/>
            <person name="Golyshina O.V."/>
            <person name="Manteca A."/>
            <person name="Ramos J.L."/>
            <person name="Gallego J.R."/>
            <person name="Llorente I."/>
            <person name="Martins Dos Santos V.A."/>
            <person name="Jensen O.N."/>
            <person name="Pelaez A.I."/>
            <person name="Sanchez J."/>
            <person name="Ferrer M."/>
        </authorList>
    </citation>
    <scope>NUCLEOTIDE SEQUENCE</scope>
</reference>
<dbReference type="SUPFAM" id="SSF51261">
    <property type="entry name" value="Duplicated hybrid motif"/>
    <property type="match status" value="1"/>
</dbReference>
<dbReference type="GO" id="GO:0006508">
    <property type="term" value="P:proteolysis"/>
    <property type="evidence" value="ECO:0007669"/>
    <property type="project" value="UniProtKB-KW"/>
</dbReference>
<dbReference type="EMBL" id="AUZZ01006124">
    <property type="protein sequence ID" value="EQD47261.1"/>
    <property type="molecule type" value="Genomic_DNA"/>
</dbReference>
<dbReference type="Gene3D" id="2.70.70.10">
    <property type="entry name" value="Glucose Permease (Domain IIA)"/>
    <property type="match status" value="1"/>
</dbReference>
<evidence type="ECO:0000256" key="6">
    <source>
        <dbReference type="ARBA" id="ARBA00022833"/>
    </source>
</evidence>
<accession>T0ZGC4</accession>
<evidence type="ECO:0000313" key="10">
    <source>
        <dbReference type="EMBL" id="EQD47261.1"/>
    </source>
</evidence>
<dbReference type="InterPro" id="IPR050570">
    <property type="entry name" value="Cell_wall_metabolism_enzyme"/>
</dbReference>
<proteinExistence type="predicted"/>
<comment type="subcellular location">
    <subcellularLocation>
        <location evidence="2">Cell envelope</location>
    </subcellularLocation>
</comment>
<dbReference type="GO" id="GO:0004222">
    <property type="term" value="F:metalloendopeptidase activity"/>
    <property type="evidence" value="ECO:0007669"/>
    <property type="project" value="TreeGrafter"/>
</dbReference>
<dbReference type="Pfam" id="PF19425">
    <property type="entry name" value="Csd3_N2"/>
    <property type="match status" value="1"/>
</dbReference>
<evidence type="ECO:0000259" key="8">
    <source>
        <dbReference type="Pfam" id="PF01551"/>
    </source>
</evidence>
<evidence type="ECO:0000259" key="9">
    <source>
        <dbReference type="Pfam" id="PF19425"/>
    </source>
</evidence>
<dbReference type="InterPro" id="IPR011055">
    <property type="entry name" value="Dup_hybrid_motif"/>
</dbReference>
<evidence type="ECO:0000256" key="7">
    <source>
        <dbReference type="ARBA" id="ARBA00023049"/>
    </source>
</evidence>
<dbReference type="GO" id="GO:0046872">
    <property type="term" value="F:metal ion binding"/>
    <property type="evidence" value="ECO:0007669"/>
    <property type="project" value="UniProtKB-KW"/>
</dbReference>
<evidence type="ECO:0000256" key="1">
    <source>
        <dbReference type="ARBA" id="ARBA00001947"/>
    </source>
</evidence>
<dbReference type="InterPro" id="IPR045834">
    <property type="entry name" value="Csd3_N2"/>
</dbReference>
<sequence length="306" mass="34638">MRYDRDETQRVALQFYGNRATENVQPRKLERWTRVAHGVINDSLFDAGSRAGMSNAMVLELAKVFGYDIDFAQDLRAGDSFSVIYDNVYRDGEYLRPGNIIAAEFVNRGRRYTAFRYTQPDGNVTYYSEDGRPMRKSFLRTPVDFTRISSRFSVARLHPVLGRMRAHKGVDYAAPMGTPIYAAGDGVVQFKGWENGYGNFVLIRHNRDISTAYGHMSRFASSLRKGERVRQGQVIGYVGMTGLATGPHLHYEFRVDGTQRDPLTVTLPKPDPLPRMQLAAFRRSIAPMLAQIEQAHGRGTRLASTR</sequence>
<dbReference type="CDD" id="cd12797">
    <property type="entry name" value="M23_peptidase"/>
    <property type="match status" value="1"/>
</dbReference>
<feature type="domain" description="M23ase beta-sheet core" evidence="8">
    <location>
        <begin position="166"/>
        <end position="262"/>
    </location>
</feature>
<protein>
    <submittedName>
        <fullName evidence="10">Peptidase M23B</fullName>
    </submittedName>
</protein>
<reference evidence="10" key="1">
    <citation type="submission" date="2013-08" db="EMBL/GenBank/DDBJ databases">
        <authorList>
            <person name="Mendez C."/>
            <person name="Richter M."/>
            <person name="Ferrer M."/>
            <person name="Sanchez J."/>
        </authorList>
    </citation>
    <scope>NUCLEOTIDE SEQUENCE</scope>
</reference>
<keyword evidence="3" id="KW-0645">Protease</keyword>
<evidence type="ECO:0000256" key="4">
    <source>
        <dbReference type="ARBA" id="ARBA00022723"/>
    </source>
</evidence>
<dbReference type="PANTHER" id="PTHR21666:SF288">
    <property type="entry name" value="CELL DIVISION PROTEIN YTFB"/>
    <property type="match status" value="1"/>
</dbReference>
<keyword evidence="7" id="KW-0482">Metalloprotease</keyword>
<evidence type="ECO:0000256" key="5">
    <source>
        <dbReference type="ARBA" id="ARBA00022801"/>
    </source>
</evidence>
<dbReference type="Pfam" id="PF01551">
    <property type="entry name" value="Peptidase_M23"/>
    <property type="match status" value="1"/>
</dbReference>
<dbReference type="InterPro" id="IPR016047">
    <property type="entry name" value="M23ase_b-sheet_dom"/>
</dbReference>
<comment type="caution">
    <text evidence="10">The sequence shown here is derived from an EMBL/GenBank/DDBJ whole genome shotgun (WGS) entry which is preliminary data.</text>
</comment>
<dbReference type="AlphaFoldDB" id="T0ZGC4"/>
<dbReference type="GO" id="GO:0030313">
    <property type="term" value="C:cell envelope"/>
    <property type="evidence" value="ECO:0007669"/>
    <property type="project" value="UniProtKB-SubCell"/>
</dbReference>
<gene>
    <name evidence="10" type="ORF">B2A_08500</name>
</gene>
<keyword evidence="5" id="KW-0378">Hydrolase</keyword>
<dbReference type="Gene3D" id="3.10.450.350">
    <property type="match status" value="1"/>
</dbReference>
<evidence type="ECO:0000256" key="3">
    <source>
        <dbReference type="ARBA" id="ARBA00022670"/>
    </source>
</evidence>
<keyword evidence="6" id="KW-0862">Zinc</keyword>
<keyword evidence="4" id="KW-0479">Metal-binding</keyword>
<dbReference type="FunFam" id="2.70.70.10:FF:000002">
    <property type="entry name" value="Murein DD-endopeptidase MepM"/>
    <property type="match status" value="1"/>
</dbReference>
<organism evidence="10">
    <name type="scientific">mine drainage metagenome</name>
    <dbReference type="NCBI Taxonomy" id="410659"/>
    <lineage>
        <taxon>unclassified sequences</taxon>
        <taxon>metagenomes</taxon>
        <taxon>ecological metagenomes</taxon>
    </lineage>
</organism>
<comment type="cofactor">
    <cofactor evidence="1">
        <name>Zn(2+)</name>
        <dbReference type="ChEBI" id="CHEBI:29105"/>
    </cofactor>
</comment>